<name>A0A6J1LAR4_DROHY</name>
<evidence type="ECO:0000256" key="1">
    <source>
        <dbReference type="ARBA" id="ARBA00009500"/>
    </source>
</evidence>
<protein>
    <submittedName>
        <fullName evidence="7">Serine protease inhibitor 42Dd-like</fullName>
    </submittedName>
</protein>
<evidence type="ECO:0000313" key="6">
    <source>
        <dbReference type="Proteomes" id="UP000504633"/>
    </source>
</evidence>
<dbReference type="KEGG" id="dhe:111594141"/>
<gene>
    <name evidence="7" type="primary">LOC111594141</name>
</gene>
<proteinExistence type="inferred from homology"/>
<dbReference type="GO" id="GO:0004867">
    <property type="term" value="F:serine-type endopeptidase inhibitor activity"/>
    <property type="evidence" value="ECO:0007669"/>
    <property type="project" value="UniProtKB-KW"/>
</dbReference>
<accession>A0A6J1LAR4</accession>
<keyword evidence="3 7" id="KW-0722">Serine protease inhibitor</keyword>
<dbReference type="RefSeq" id="XP_023163079.1">
    <property type="nucleotide sequence ID" value="XM_023307311.2"/>
</dbReference>
<dbReference type="InterPro" id="IPR042185">
    <property type="entry name" value="Serpin_sf_2"/>
</dbReference>
<dbReference type="PROSITE" id="PS00284">
    <property type="entry name" value="SERPIN"/>
    <property type="match status" value="1"/>
</dbReference>
<dbReference type="InterPro" id="IPR023796">
    <property type="entry name" value="Serpin_dom"/>
</dbReference>
<evidence type="ECO:0000259" key="5">
    <source>
        <dbReference type="SMART" id="SM00093"/>
    </source>
</evidence>
<dbReference type="Gene3D" id="3.30.497.10">
    <property type="entry name" value="Antithrombin, subunit I, domain 2"/>
    <property type="match status" value="2"/>
</dbReference>
<evidence type="ECO:0000256" key="3">
    <source>
        <dbReference type="ARBA" id="ARBA00022900"/>
    </source>
</evidence>
<dbReference type="OMA" id="HIVEIPY"/>
<keyword evidence="2 7" id="KW-0646">Protease inhibitor</keyword>
<dbReference type="InterPro" id="IPR023795">
    <property type="entry name" value="Serpin_CS"/>
</dbReference>
<sequence>MENLFLLYLGSDGETAAQIANFLQLKTDLSKGTLQLSLLEESYKSPISTANQFLLPQDVKILDSYRSLVDKANGISFASLKSLTSKKIFLLSSTYYKGLWQKKFKNELTKLNTFYMPQADGKLKKSTVRQMSDVGFYKYQYLSEVDAHIVEIPYNTNVSMFVLLPVNIAGINLIENNLHKLALKDIFPSKTAYIQIKLPMFKLESQTKLKEVIETLGVTQLFNNANLKSMTDYKKTLSLSKIIQTATIDVDESGSQTFLSDGAAFRTTSELFNVNHPFVFLISDKNYVYLAGRVASL</sequence>
<reference evidence="7" key="1">
    <citation type="submission" date="2025-08" db="UniProtKB">
        <authorList>
            <consortium name="RefSeq"/>
        </authorList>
    </citation>
    <scope>IDENTIFICATION</scope>
    <source>
        <strain evidence="7">15085-1641.00</strain>
        <tissue evidence="7">Whole body</tissue>
    </source>
</reference>
<keyword evidence="6" id="KW-1185">Reference proteome</keyword>
<dbReference type="Proteomes" id="UP000504633">
    <property type="component" value="Unplaced"/>
</dbReference>
<evidence type="ECO:0000313" key="7">
    <source>
        <dbReference type="RefSeq" id="XP_023163079.1"/>
    </source>
</evidence>
<dbReference type="OrthoDB" id="7862732at2759"/>
<dbReference type="Pfam" id="PF00079">
    <property type="entry name" value="Serpin"/>
    <property type="match status" value="1"/>
</dbReference>
<organism evidence="6 7">
    <name type="scientific">Drosophila hydei</name>
    <name type="common">Fruit fly</name>
    <dbReference type="NCBI Taxonomy" id="7224"/>
    <lineage>
        <taxon>Eukaryota</taxon>
        <taxon>Metazoa</taxon>
        <taxon>Ecdysozoa</taxon>
        <taxon>Arthropoda</taxon>
        <taxon>Hexapoda</taxon>
        <taxon>Insecta</taxon>
        <taxon>Pterygota</taxon>
        <taxon>Neoptera</taxon>
        <taxon>Endopterygota</taxon>
        <taxon>Diptera</taxon>
        <taxon>Brachycera</taxon>
        <taxon>Muscomorpha</taxon>
        <taxon>Ephydroidea</taxon>
        <taxon>Drosophilidae</taxon>
        <taxon>Drosophila</taxon>
    </lineage>
</organism>
<dbReference type="Gene3D" id="2.30.39.10">
    <property type="entry name" value="Alpha-1-antitrypsin, domain 1"/>
    <property type="match status" value="1"/>
</dbReference>
<comment type="similarity">
    <text evidence="1 4">Belongs to the serpin family.</text>
</comment>
<dbReference type="InterPro" id="IPR036186">
    <property type="entry name" value="Serpin_sf"/>
</dbReference>
<evidence type="ECO:0000256" key="4">
    <source>
        <dbReference type="RuleBase" id="RU000411"/>
    </source>
</evidence>
<evidence type="ECO:0000256" key="2">
    <source>
        <dbReference type="ARBA" id="ARBA00022690"/>
    </source>
</evidence>
<dbReference type="GO" id="GO:0005615">
    <property type="term" value="C:extracellular space"/>
    <property type="evidence" value="ECO:0007669"/>
    <property type="project" value="InterPro"/>
</dbReference>
<dbReference type="SMART" id="SM00093">
    <property type="entry name" value="SERPIN"/>
    <property type="match status" value="1"/>
</dbReference>
<dbReference type="PANTHER" id="PTHR11461">
    <property type="entry name" value="SERINE PROTEASE INHIBITOR, SERPIN"/>
    <property type="match status" value="1"/>
</dbReference>
<dbReference type="PANTHER" id="PTHR11461:SF211">
    <property type="entry name" value="GH10112P-RELATED"/>
    <property type="match status" value="1"/>
</dbReference>
<dbReference type="InterPro" id="IPR042178">
    <property type="entry name" value="Serpin_sf_1"/>
</dbReference>
<dbReference type="SUPFAM" id="SSF56574">
    <property type="entry name" value="Serpins"/>
    <property type="match status" value="1"/>
</dbReference>
<dbReference type="GeneID" id="111594141"/>
<dbReference type="AlphaFoldDB" id="A0A6J1LAR4"/>
<dbReference type="InterPro" id="IPR000215">
    <property type="entry name" value="Serpin_fam"/>
</dbReference>
<feature type="domain" description="Serpin" evidence="5">
    <location>
        <begin position="2"/>
        <end position="297"/>
    </location>
</feature>